<organism evidence="3 4">
    <name type="scientific">Campylobacter pinnipediorum subsp. pinnipediorum</name>
    <dbReference type="NCBI Taxonomy" id="1660067"/>
    <lineage>
        <taxon>Bacteria</taxon>
        <taxon>Pseudomonadati</taxon>
        <taxon>Campylobacterota</taxon>
        <taxon>Epsilonproteobacteria</taxon>
        <taxon>Campylobacterales</taxon>
        <taxon>Campylobacteraceae</taxon>
        <taxon>Campylobacter</taxon>
    </lineage>
</organism>
<dbReference type="AlphaFoldDB" id="A0AAX0L9S3"/>
<dbReference type="EMBL" id="MCRK01000036">
    <property type="protein sequence ID" value="OPA77213.1"/>
    <property type="molecule type" value="Genomic_DNA"/>
</dbReference>
<keyword evidence="3" id="KW-0547">Nucleotide-binding</keyword>
<gene>
    <name evidence="3" type="ORF">BFG04_03720</name>
</gene>
<dbReference type="PANTHER" id="PTHR45766:SF6">
    <property type="entry name" value="SWI_SNF-RELATED MATRIX-ASSOCIATED ACTIN-DEPENDENT REGULATOR OF CHROMATIN SUBFAMILY A-LIKE PROTEIN 1"/>
    <property type="match status" value="1"/>
</dbReference>
<dbReference type="PROSITE" id="PS51192">
    <property type="entry name" value="HELICASE_ATP_BIND_1"/>
    <property type="match status" value="1"/>
</dbReference>
<dbReference type="InterPro" id="IPR014001">
    <property type="entry name" value="Helicase_ATP-bd"/>
</dbReference>
<evidence type="ECO:0000259" key="2">
    <source>
        <dbReference type="PROSITE" id="PS51192"/>
    </source>
</evidence>
<reference evidence="3 4" key="1">
    <citation type="submission" date="2016-08" db="EMBL/GenBank/DDBJ databases">
        <title>Campylobacter species from sea mammals.</title>
        <authorList>
            <person name="Gilbert M.J."/>
            <person name="Byrne B.A."/>
            <person name="Zomer A.L."/>
            <person name="Wagenaar J.A."/>
        </authorList>
    </citation>
    <scope>NUCLEOTIDE SEQUENCE [LARGE SCALE GENOMIC DNA]</scope>
    <source>
        <strain evidence="3 4">1105248</strain>
    </source>
</reference>
<sequence length="463" mass="52591">MTYDEFLGSKKKMAVFKSVDIKRDELNKTLFEYQKDLVQLALKKGHFAIFAMTGSGKTAMQGEWAYQVWKKEQKPVLIIAPLAVAHQSVEEIKHILGYNVKYCESVKDVINGINITSYEKLDKFNASEFVAVVLDESSHIKSYTSKGRALIIVSFKSTAYKLACSATPSPNDYTELGNHTEFLNIMSLSEMLSMYFIHDGSNTSNWILKGHAAKPFWEFISTWVAFFTKPSDLGYANAEDDKFKLPKLNMHHIEVEHASTTSLFADVAQTLSERRQAKKDSLDDRCKAVADICNSNDDNYLVWCELNDEGKKLKELINDAVEIKGSDSDEFKAKAMQDFAKGKIRVLITKPKIAGFGMNWQKHCKNVVYASLSDSFEGFFQSLMRVYRYGQKNDVDCCIVTSEAEANVLSNINRKEKDFLKMIDGVISQTKDIVQEEIRQTKTIKTEYNPKVETQIPNFLKVS</sequence>
<feature type="domain" description="Helicase ATP-binding" evidence="2">
    <location>
        <begin position="38"/>
        <end position="186"/>
    </location>
</feature>
<dbReference type="SMART" id="SM00487">
    <property type="entry name" value="DEXDc"/>
    <property type="match status" value="1"/>
</dbReference>
<dbReference type="GO" id="GO:0005524">
    <property type="term" value="F:ATP binding"/>
    <property type="evidence" value="ECO:0007669"/>
    <property type="project" value="InterPro"/>
</dbReference>
<dbReference type="InterPro" id="IPR027417">
    <property type="entry name" value="P-loop_NTPase"/>
</dbReference>
<name>A0AAX0L9S3_9BACT</name>
<dbReference type="SUPFAM" id="SSF52540">
    <property type="entry name" value="P-loop containing nucleoside triphosphate hydrolases"/>
    <property type="match status" value="2"/>
</dbReference>
<dbReference type="RefSeq" id="WP_078387686.1">
    <property type="nucleotide sequence ID" value="NZ_CP012546.1"/>
</dbReference>
<keyword evidence="3" id="KW-0347">Helicase</keyword>
<keyword evidence="1" id="KW-0378">Hydrolase</keyword>
<keyword evidence="3" id="KW-0067">ATP-binding</keyword>
<dbReference type="PANTHER" id="PTHR45766">
    <property type="entry name" value="DNA ANNEALING HELICASE AND ENDONUCLEASE ZRANB3 FAMILY MEMBER"/>
    <property type="match status" value="1"/>
</dbReference>
<evidence type="ECO:0000256" key="1">
    <source>
        <dbReference type="ARBA" id="ARBA00022801"/>
    </source>
</evidence>
<dbReference type="GO" id="GO:0003677">
    <property type="term" value="F:DNA binding"/>
    <property type="evidence" value="ECO:0007669"/>
    <property type="project" value="InterPro"/>
</dbReference>
<evidence type="ECO:0000313" key="3">
    <source>
        <dbReference type="EMBL" id="OPA77213.1"/>
    </source>
</evidence>
<evidence type="ECO:0000313" key="4">
    <source>
        <dbReference type="Proteomes" id="UP000189728"/>
    </source>
</evidence>
<protein>
    <submittedName>
        <fullName evidence="3">Helicase</fullName>
    </submittedName>
</protein>
<dbReference type="Proteomes" id="UP000189728">
    <property type="component" value="Unassembled WGS sequence"/>
</dbReference>
<dbReference type="Pfam" id="PF04851">
    <property type="entry name" value="ResIII"/>
    <property type="match status" value="1"/>
</dbReference>
<dbReference type="GO" id="GO:0016787">
    <property type="term" value="F:hydrolase activity"/>
    <property type="evidence" value="ECO:0007669"/>
    <property type="project" value="UniProtKB-KW"/>
</dbReference>
<accession>A0AAX0L9S3</accession>
<dbReference type="InterPro" id="IPR006935">
    <property type="entry name" value="Helicase/UvrB_N"/>
</dbReference>
<dbReference type="Gene3D" id="3.40.50.300">
    <property type="entry name" value="P-loop containing nucleotide triphosphate hydrolases"/>
    <property type="match status" value="2"/>
</dbReference>
<dbReference type="GO" id="GO:0004386">
    <property type="term" value="F:helicase activity"/>
    <property type="evidence" value="ECO:0007669"/>
    <property type="project" value="UniProtKB-KW"/>
</dbReference>
<comment type="caution">
    <text evidence="3">The sequence shown here is derived from an EMBL/GenBank/DDBJ whole genome shotgun (WGS) entry which is preliminary data.</text>
</comment>
<proteinExistence type="predicted"/>